<name>A0A0X3PG68_SCHSO</name>
<sequence>MGNCMHRSAVSVSRESANAWRSSRIAIGKNQPLKRGPLRWCSSQPIFPSQLQQKRDEFWDTAPAFEGRQEIWDALRSAADAAERGDHELAQAIVDSANIILPTGTLAECYDELGMRYQLPIFVLSKPSNLQSEPPSPSEGPEASASPDGDDGGAGCLDRSLDVVAIVNIPSSTGPQPTEQLPSVRGGSISASSSNSSGAGDPTLSRSRQLLGGFVDYFRIHLHRVQKRRTPHRVGGGGVASSTECARVLARSRKKRRRFRHSGDGEKEERLDLRLRLSTGQEYQITVNPSVNVILDAKKALAKLINWQPDRQRWFCCGMVLKDNLRISDCHIPPGFIVQVIVHSPLDPESNWLKADNQRPQN</sequence>
<evidence type="ECO:0000256" key="1">
    <source>
        <dbReference type="SAM" id="MobiDB-lite"/>
    </source>
</evidence>
<feature type="compositionally biased region" description="Polar residues" evidence="1">
    <location>
        <begin position="169"/>
        <end position="181"/>
    </location>
</feature>
<evidence type="ECO:0000259" key="2">
    <source>
        <dbReference type="PROSITE" id="PS50053"/>
    </source>
</evidence>
<protein>
    <recommendedName>
        <fullName evidence="2">Ubiquitin-like domain-containing protein</fullName>
    </recommendedName>
</protein>
<accession>A0A0X3PG68</accession>
<dbReference type="SUPFAM" id="SSF54236">
    <property type="entry name" value="Ubiquitin-like"/>
    <property type="match status" value="1"/>
</dbReference>
<dbReference type="Gene3D" id="3.10.20.90">
    <property type="entry name" value="Phosphatidylinositol 3-kinase Catalytic Subunit, Chain A, domain 1"/>
    <property type="match status" value="1"/>
</dbReference>
<feature type="region of interest" description="Disordered" evidence="1">
    <location>
        <begin position="169"/>
        <end position="205"/>
    </location>
</feature>
<proteinExistence type="predicted"/>
<dbReference type="EMBL" id="GEEE01012284">
    <property type="protein sequence ID" value="JAP50941.1"/>
    <property type="molecule type" value="Transcribed_RNA"/>
</dbReference>
<dbReference type="InterPro" id="IPR000626">
    <property type="entry name" value="Ubiquitin-like_dom"/>
</dbReference>
<feature type="compositionally biased region" description="Low complexity" evidence="1">
    <location>
        <begin position="186"/>
        <end position="200"/>
    </location>
</feature>
<dbReference type="Gene3D" id="1.20.225.20">
    <property type="entry name" value="Ub domain-containing protein, DC-UbP/UBTD2, N-terminal domain"/>
    <property type="match status" value="1"/>
</dbReference>
<feature type="region of interest" description="Disordered" evidence="1">
    <location>
        <begin position="128"/>
        <end position="154"/>
    </location>
</feature>
<organism evidence="3">
    <name type="scientific">Schistocephalus solidus</name>
    <name type="common">Tapeworm</name>
    <dbReference type="NCBI Taxonomy" id="70667"/>
    <lineage>
        <taxon>Eukaryota</taxon>
        <taxon>Metazoa</taxon>
        <taxon>Spiralia</taxon>
        <taxon>Lophotrochozoa</taxon>
        <taxon>Platyhelminthes</taxon>
        <taxon>Cestoda</taxon>
        <taxon>Eucestoda</taxon>
        <taxon>Diphyllobothriidea</taxon>
        <taxon>Diphyllobothriidae</taxon>
        <taxon>Schistocephalus</taxon>
    </lineage>
</organism>
<evidence type="ECO:0000313" key="3">
    <source>
        <dbReference type="EMBL" id="JAP50941.1"/>
    </source>
</evidence>
<dbReference type="Pfam" id="PF00240">
    <property type="entry name" value="ubiquitin"/>
    <property type="match status" value="1"/>
</dbReference>
<dbReference type="InterPro" id="IPR032752">
    <property type="entry name" value="DC-UbP/UBTD2_N"/>
</dbReference>
<dbReference type="PANTHER" id="PTHR13609">
    <property type="entry name" value="UBIQUITIN DOMAIN CONTAINING 1 PROTEIN-RELATED"/>
    <property type="match status" value="1"/>
</dbReference>
<dbReference type="PROSITE" id="PS50053">
    <property type="entry name" value="UBIQUITIN_2"/>
    <property type="match status" value="1"/>
</dbReference>
<feature type="domain" description="Ubiquitin-like" evidence="2">
    <location>
        <begin position="271"/>
        <end position="342"/>
    </location>
</feature>
<dbReference type="InterPro" id="IPR039869">
    <property type="entry name" value="UBTD1/2"/>
</dbReference>
<dbReference type="InterPro" id="IPR029071">
    <property type="entry name" value="Ubiquitin-like_domsf"/>
</dbReference>
<reference evidence="3" key="1">
    <citation type="submission" date="2016-01" db="EMBL/GenBank/DDBJ databases">
        <title>Reference transcriptome for the parasite Schistocephalus solidus: insights into the molecular evolution of parasitism.</title>
        <authorList>
            <person name="Hebert F.O."/>
            <person name="Grambauer S."/>
            <person name="Barber I."/>
            <person name="Landry C.R."/>
            <person name="Aubin-Horth N."/>
        </authorList>
    </citation>
    <scope>NUCLEOTIDE SEQUENCE</scope>
</reference>
<gene>
    <name evidence="3" type="ORF">TR146272</name>
</gene>
<dbReference type="InterPro" id="IPR038169">
    <property type="entry name" value="DC-UbP/UBTD2_N_sf"/>
</dbReference>
<dbReference type="Pfam" id="PF16455">
    <property type="entry name" value="UBD"/>
    <property type="match status" value="1"/>
</dbReference>
<dbReference type="AlphaFoldDB" id="A0A0X3PG68"/>